<evidence type="ECO:0000256" key="12">
    <source>
        <dbReference type="ARBA" id="ARBA00023319"/>
    </source>
</evidence>
<keyword evidence="18" id="KW-1185">Reference proteome</keyword>
<proteinExistence type="inferred from homology"/>
<dbReference type="InterPro" id="IPR047101">
    <property type="entry name" value="Contactin-1_Ig6"/>
</dbReference>
<evidence type="ECO:0000313" key="17">
    <source>
        <dbReference type="Ensembl" id="ENSCPRP00005013508.1"/>
    </source>
</evidence>
<evidence type="ECO:0000256" key="14">
    <source>
        <dbReference type="SAM" id="MobiDB-lite"/>
    </source>
</evidence>
<evidence type="ECO:0000256" key="7">
    <source>
        <dbReference type="ARBA" id="ARBA00022889"/>
    </source>
</evidence>
<gene>
    <name evidence="17" type="primary">CNTN1</name>
</gene>
<dbReference type="SMART" id="SM00409">
    <property type="entry name" value="IG"/>
    <property type="match status" value="6"/>
</dbReference>
<dbReference type="PANTHER" id="PTHR44170:SF10">
    <property type="entry name" value="CONTACTIN-1"/>
    <property type="match status" value="1"/>
</dbReference>
<feature type="domain" description="Fibronectin type-III" evidence="16">
    <location>
        <begin position="594"/>
        <end position="692"/>
    </location>
</feature>
<dbReference type="InterPro" id="IPR036116">
    <property type="entry name" value="FN3_sf"/>
</dbReference>
<dbReference type="InterPro" id="IPR003598">
    <property type="entry name" value="Ig_sub2"/>
</dbReference>
<dbReference type="Pfam" id="PF07679">
    <property type="entry name" value="I-set"/>
    <property type="match status" value="2"/>
</dbReference>
<dbReference type="PANTHER" id="PTHR44170">
    <property type="entry name" value="PROTEIN SIDEKICK"/>
    <property type="match status" value="1"/>
</dbReference>
<comment type="subcellular location">
    <subcellularLocation>
        <location evidence="1">Cell membrane</location>
        <topology evidence="1">Lipid-anchor</topology>
        <topology evidence="1">GPI-anchor</topology>
    </subcellularLocation>
</comment>
<dbReference type="CDD" id="cd04970">
    <property type="entry name" value="Ig6_Contactin"/>
    <property type="match status" value="1"/>
</dbReference>
<feature type="domain" description="Fibronectin type-III" evidence="16">
    <location>
        <begin position="697"/>
        <end position="794"/>
    </location>
</feature>
<dbReference type="GO" id="GO:0098552">
    <property type="term" value="C:side of membrane"/>
    <property type="evidence" value="ECO:0007669"/>
    <property type="project" value="UniProtKB-KW"/>
</dbReference>
<dbReference type="InterPro" id="IPR007110">
    <property type="entry name" value="Ig-like_dom"/>
</dbReference>
<keyword evidence="7" id="KW-0130">Cell adhesion</keyword>
<keyword evidence="10" id="KW-0325">Glycoprotein</keyword>
<dbReference type="GeneTree" id="ENSGT00940000155915"/>
<reference evidence="17" key="2">
    <citation type="submission" date="2025-09" db="UniProtKB">
        <authorList>
            <consortium name="Ensembl"/>
        </authorList>
    </citation>
    <scope>IDENTIFICATION</scope>
</reference>
<dbReference type="FunFam" id="2.60.40.10:FF:000052">
    <property type="entry name" value="Contactin 1"/>
    <property type="match status" value="1"/>
</dbReference>
<evidence type="ECO:0000259" key="16">
    <source>
        <dbReference type="PROSITE" id="PS50853"/>
    </source>
</evidence>
<dbReference type="GO" id="GO:0007420">
    <property type="term" value="P:brain development"/>
    <property type="evidence" value="ECO:0007669"/>
    <property type="project" value="TreeGrafter"/>
</dbReference>
<dbReference type="InterPro" id="IPR003961">
    <property type="entry name" value="FN3_dom"/>
</dbReference>
<dbReference type="AlphaFoldDB" id="A0A7M4ER06"/>
<dbReference type="SUPFAM" id="SSF49265">
    <property type="entry name" value="Fibronectin type III"/>
    <property type="match status" value="2"/>
</dbReference>
<dbReference type="Ensembl" id="ENSCPRT00005015862.1">
    <property type="protein sequence ID" value="ENSCPRP00005013508.1"/>
    <property type="gene ID" value="ENSCPRG00005009439.1"/>
</dbReference>
<evidence type="ECO:0000256" key="1">
    <source>
        <dbReference type="ARBA" id="ARBA00004609"/>
    </source>
</evidence>
<dbReference type="PROSITE" id="PS50853">
    <property type="entry name" value="FN3"/>
    <property type="match status" value="3"/>
</dbReference>
<evidence type="ECO:0000256" key="11">
    <source>
        <dbReference type="ARBA" id="ARBA00023288"/>
    </source>
</evidence>
<feature type="domain" description="Fibronectin type-III" evidence="16">
    <location>
        <begin position="799"/>
        <end position="894"/>
    </location>
</feature>
<comment type="similarity">
    <text evidence="2">Belongs to the immunoglobulin superfamily. Contactin family.</text>
</comment>
<dbReference type="SMART" id="SM00408">
    <property type="entry name" value="IGc2"/>
    <property type="match status" value="6"/>
</dbReference>
<dbReference type="PROSITE" id="PS50835">
    <property type="entry name" value="IG_LIKE"/>
    <property type="match status" value="6"/>
</dbReference>
<dbReference type="FunFam" id="2.60.40.10:FF:000044">
    <property type="entry name" value="Contactin 1"/>
    <property type="match status" value="1"/>
</dbReference>
<name>A0A7M4ER06_CROPO</name>
<organism evidence="17 18">
    <name type="scientific">Crocodylus porosus</name>
    <name type="common">Saltwater crocodile</name>
    <name type="synonym">Estuarine crocodile</name>
    <dbReference type="NCBI Taxonomy" id="8502"/>
    <lineage>
        <taxon>Eukaryota</taxon>
        <taxon>Metazoa</taxon>
        <taxon>Chordata</taxon>
        <taxon>Craniata</taxon>
        <taxon>Vertebrata</taxon>
        <taxon>Euteleostomi</taxon>
        <taxon>Archelosauria</taxon>
        <taxon>Archosauria</taxon>
        <taxon>Crocodylia</taxon>
        <taxon>Longirostres</taxon>
        <taxon>Crocodylidae</taxon>
        <taxon>Crocodylus</taxon>
    </lineage>
</organism>
<evidence type="ECO:0000256" key="4">
    <source>
        <dbReference type="ARBA" id="ARBA00022622"/>
    </source>
</evidence>
<dbReference type="GO" id="GO:0030424">
    <property type="term" value="C:axon"/>
    <property type="evidence" value="ECO:0007669"/>
    <property type="project" value="TreeGrafter"/>
</dbReference>
<dbReference type="GO" id="GO:0005886">
    <property type="term" value="C:plasma membrane"/>
    <property type="evidence" value="ECO:0007669"/>
    <property type="project" value="UniProtKB-SubCell"/>
</dbReference>
<accession>A0A7M4ER06</accession>
<evidence type="ECO:0000256" key="3">
    <source>
        <dbReference type="ARBA" id="ARBA00022475"/>
    </source>
</evidence>
<dbReference type="GO" id="GO:0098632">
    <property type="term" value="F:cell-cell adhesion mediator activity"/>
    <property type="evidence" value="ECO:0007669"/>
    <property type="project" value="TreeGrafter"/>
</dbReference>
<dbReference type="Proteomes" id="UP000594220">
    <property type="component" value="Unplaced"/>
</dbReference>
<keyword evidence="9" id="KW-1015">Disulfide bond</keyword>
<dbReference type="InterPro" id="IPR047100">
    <property type="entry name" value="Contactin-1_Ig-like_3"/>
</dbReference>
<feature type="domain" description="Ig-like" evidence="15">
    <location>
        <begin position="403"/>
        <end position="492"/>
    </location>
</feature>
<feature type="domain" description="Ig-like" evidence="15">
    <location>
        <begin position="34"/>
        <end position="124"/>
    </location>
</feature>
<protein>
    <recommendedName>
        <fullName evidence="13">Contactin-1</fullName>
    </recommendedName>
</protein>
<evidence type="ECO:0000313" key="18">
    <source>
        <dbReference type="Proteomes" id="UP000594220"/>
    </source>
</evidence>
<dbReference type="InterPro" id="IPR013098">
    <property type="entry name" value="Ig_I-set"/>
</dbReference>
<feature type="region of interest" description="Disordered" evidence="14">
    <location>
        <begin position="680"/>
        <end position="705"/>
    </location>
</feature>
<dbReference type="Pfam" id="PF00041">
    <property type="entry name" value="fn3"/>
    <property type="match status" value="2"/>
</dbReference>
<evidence type="ECO:0000256" key="5">
    <source>
        <dbReference type="ARBA" id="ARBA00022729"/>
    </source>
</evidence>
<keyword evidence="4" id="KW-0336">GPI-anchor</keyword>
<evidence type="ECO:0000256" key="2">
    <source>
        <dbReference type="ARBA" id="ARBA00009812"/>
    </source>
</evidence>
<dbReference type="Pfam" id="PF13927">
    <property type="entry name" value="Ig_3"/>
    <property type="match status" value="4"/>
</dbReference>
<dbReference type="InterPro" id="IPR036179">
    <property type="entry name" value="Ig-like_dom_sf"/>
</dbReference>
<feature type="domain" description="Ig-like" evidence="15">
    <location>
        <begin position="495"/>
        <end position="589"/>
    </location>
</feature>
<keyword evidence="12" id="KW-0393">Immunoglobulin domain</keyword>
<dbReference type="SUPFAM" id="SSF48726">
    <property type="entry name" value="Immunoglobulin"/>
    <property type="match status" value="6"/>
</dbReference>
<dbReference type="InterPro" id="IPR003599">
    <property type="entry name" value="Ig_sub"/>
</dbReference>
<feature type="domain" description="Ig-like" evidence="15">
    <location>
        <begin position="320"/>
        <end position="397"/>
    </location>
</feature>
<evidence type="ECO:0000259" key="15">
    <source>
        <dbReference type="PROSITE" id="PS50835"/>
    </source>
</evidence>
<reference evidence="17" key="1">
    <citation type="submission" date="2025-08" db="UniProtKB">
        <authorList>
            <consortium name="Ensembl"/>
        </authorList>
    </citation>
    <scope>IDENTIFICATION</scope>
</reference>
<evidence type="ECO:0000256" key="6">
    <source>
        <dbReference type="ARBA" id="ARBA00022737"/>
    </source>
</evidence>
<keyword evidence="6" id="KW-0677">Repeat</keyword>
<dbReference type="GO" id="GO:0007411">
    <property type="term" value="P:axon guidance"/>
    <property type="evidence" value="ECO:0007669"/>
    <property type="project" value="TreeGrafter"/>
</dbReference>
<dbReference type="FunFam" id="2.60.40.10:FF:000035">
    <property type="entry name" value="Contactin 1"/>
    <property type="match status" value="1"/>
</dbReference>
<evidence type="ECO:0000256" key="9">
    <source>
        <dbReference type="ARBA" id="ARBA00023157"/>
    </source>
</evidence>
<sequence length="1031" mass="115163">TGSESRDSFSLLLVLPLGDSPQCTLKTLNLGYGPVFEEQPIDTIYPEESSDGQVSMNCRARAIPFPTYKWKINNWDVDFTKERYSMVGGRLVINNPEKSKDAGKYVCIATNMFGTVRSSEATLSFGYLDPFPPEERYEVKVREGVGVVLLCEPPYHYPDDLSYRWLLNEFPVFITMDKRRFVSQINGNLYIANVEASDRGNYSCFVSSPSITKSVFSKFIPLIPQSDVYPADIKVKFKDTYALLGQNVTLECFALGNPVPGIRWSKYLEPMPATAEISMSGAVLKIFNIQYEDEGIYECEAENYKGKDKHQARVYVQASPEWVEHINDTERDIGSDLYWPCVAAGRPIPTIRWLKNGLSVDNRVELFWLRLTFEDAGMYQCIAENAHGIIYANAELKIVASPPNFELNPMKKKILAARGGRVIIECKPKAAPKPKFSWSKGTELLVNGSRIHIWDDGSLEILNITKLDEGTYTCFAENNRGKANNSGTLEITEATKITLAPINVDVTVGENATMQCIASHDPSLDLTFIWSLNGYVIDFEREYEHYERSIRSNGELLIKNVQLRHAGRYICTAQTIVDNSSASADLVVRGPPGPPGGIRVEDIRDTSVALTWSHGTDNHSPISKYTIQYKTFLTEEWKDAKTDPPNIEGNMESSRVIDLIPWMEYEFRIIAMNTLGTGEPSMPSQRIRTEGASPNVAPSDVGGGGGSNRELTITWVPLPREYHFGNNFGYVVAFKPFGAKEWRRVTVTNPDIDRYVHKDESMPPSTKYQVKVKAFNNKGDGPFSLTAVIYSAQDAPTEIPTDVNVLVLSSSEISVSWHHITDESVEGYQIRYRAAHDKEAAAQRVQVSNQEYSTKLEGLRPNTWYHVDVSAYNSAGYGPPSRAVDIVTYKAPPSQRPRIISSVRSGSRYIITWDHVKPMPNESAVSGYKVLYRPDGQHEGKLYSTGKHSIEVPVPRDGEYVVEVRAHSKGGDGEVAQIKISGGGWGEKGAVTGAAARPLRTVINLHFRGIARVKPGNRLFKEGHFPSEENK</sequence>
<feature type="domain" description="Ig-like" evidence="15">
    <location>
        <begin position="224"/>
        <end position="315"/>
    </location>
</feature>
<dbReference type="FunFam" id="2.60.40.10:FF:000028">
    <property type="entry name" value="Neuronal cell adhesion molecule"/>
    <property type="match status" value="1"/>
</dbReference>
<keyword evidence="11" id="KW-0449">Lipoprotein</keyword>
<dbReference type="InterPro" id="IPR013783">
    <property type="entry name" value="Ig-like_fold"/>
</dbReference>
<dbReference type="SMART" id="SM00060">
    <property type="entry name" value="FN3"/>
    <property type="match status" value="4"/>
</dbReference>
<dbReference type="CDD" id="cd05851">
    <property type="entry name" value="IgI_3_Contactin-1"/>
    <property type="match status" value="1"/>
</dbReference>
<dbReference type="FunFam" id="2.60.40.10:FF:000005">
    <property type="entry name" value="Neuronal cell adhesion molecule"/>
    <property type="match status" value="1"/>
</dbReference>
<dbReference type="FunFam" id="2.60.40.10:FF:000004">
    <property type="entry name" value="DCC isoform 1"/>
    <property type="match status" value="2"/>
</dbReference>
<keyword evidence="8" id="KW-0472">Membrane</keyword>
<dbReference type="CDD" id="cd05727">
    <property type="entry name" value="Ig2_Contactin-2-like"/>
    <property type="match status" value="1"/>
</dbReference>
<keyword evidence="5" id="KW-0732">Signal</keyword>
<dbReference type="FunFam" id="2.60.40.10:FF:000047">
    <property type="entry name" value="Contactin 1"/>
    <property type="match status" value="1"/>
</dbReference>
<dbReference type="CDD" id="cd00063">
    <property type="entry name" value="FN3"/>
    <property type="match status" value="4"/>
</dbReference>
<keyword evidence="3" id="KW-1003">Cell membrane</keyword>
<evidence type="ECO:0000256" key="13">
    <source>
        <dbReference type="ARBA" id="ARBA00034548"/>
    </source>
</evidence>
<dbReference type="Gene3D" id="2.60.40.10">
    <property type="entry name" value="Immunoglobulins"/>
    <property type="match status" value="10"/>
</dbReference>
<feature type="domain" description="Ig-like" evidence="15">
    <location>
        <begin position="132"/>
        <end position="216"/>
    </location>
</feature>
<evidence type="ECO:0000256" key="10">
    <source>
        <dbReference type="ARBA" id="ARBA00023180"/>
    </source>
</evidence>
<dbReference type="FunFam" id="2.60.40.10:FF:000064">
    <property type="entry name" value="Contactin 1"/>
    <property type="match status" value="1"/>
</dbReference>
<dbReference type="FunFam" id="2.60.40.10:FF:000054">
    <property type="entry name" value="Contactin 1"/>
    <property type="match status" value="1"/>
</dbReference>
<evidence type="ECO:0000256" key="8">
    <source>
        <dbReference type="ARBA" id="ARBA00023136"/>
    </source>
</evidence>
<dbReference type="InterPro" id="IPR047102">
    <property type="entry name" value="Contactin-1_2_Ig1"/>
</dbReference>